<keyword evidence="10" id="KW-1185">Reference proteome</keyword>
<feature type="compositionally biased region" description="Basic and acidic residues" evidence="6">
    <location>
        <begin position="292"/>
        <end position="310"/>
    </location>
</feature>
<dbReference type="GO" id="GO:0005789">
    <property type="term" value="C:endoplasmic reticulum membrane"/>
    <property type="evidence" value="ECO:0007669"/>
    <property type="project" value="UniProtKB-SubCell"/>
</dbReference>
<keyword evidence="3" id="KW-0256">Endoplasmic reticulum</keyword>
<dbReference type="InterPro" id="IPR003388">
    <property type="entry name" value="Reticulon"/>
</dbReference>
<dbReference type="Proteomes" id="UP001174936">
    <property type="component" value="Unassembled WGS sequence"/>
</dbReference>
<comment type="subcellular location">
    <subcellularLocation>
        <location evidence="1">Endoplasmic reticulum membrane</location>
        <topology evidence="1">Multi-pass membrane protein</topology>
    </subcellularLocation>
</comment>
<feature type="transmembrane region" description="Helical" evidence="7">
    <location>
        <begin position="200"/>
        <end position="217"/>
    </location>
</feature>
<dbReference type="AlphaFoldDB" id="A0AA39XUP1"/>
<feature type="compositionally biased region" description="Polar residues" evidence="6">
    <location>
        <begin position="256"/>
        <end position="266"/>
    </location>
</feature>
<accession>A0AA39XUP1</accession>
<evidence type="ECO:0000256" key="4">
    <source>
        <dbReference type="ARBA" id="ARBA00022989"/>
    </source>
</evidence>
<evidence type="ECO:0000256" key="6">
    <source>
        <dbReference type="SAM" id="MobiDB-lite"/>
    </source>
</evidence>
<feature type="region of interest" description="Disordered" evidence="6">
    <location>
        <begin position="250"/>
        <end position="378"/>
    </location>
</feature>
<keyword evidence="5 7" id="KW-0472">Membrane</keyword>
<evidence type="ECO:0000313" key="9">
    <source>
        <dbReference type="EMBL" id="KAK0640578.1"/>
    </source>
</evidence>
<dbReference type="Pfam" id="PF02453">
    <property type="entry name" value="Reticulon"/>
    <property type="match status" value="1"/>
</dbReference>
<evidence type="ECO:0000256" key="3">
    <source>
        <dbReference type="ARBA" id="ARBA00022824"/>
    </source>
</evidence>
<gene>
    <name evidence="9" type="ORF">B0T16DRAFT_378952</name>
</gene>
<dbReference type="EMBL" id="JAULSV010000006">
    <property type="protein sequence ID" value="KAK0640578.1"/>
    <property type="molecule type" value="Genomic_DNA"/>
</dbReference>
<comment type="caution">
    <text evidence="9">The sequence shown here is derived from an EMBL/GenBank/DDBJ whole genome shotgun (WGS) entry which is preliminary data.</text>
</comment>
<evidence type="ECO:0000256" key="1">
    <source>
        <dbReference type="ARBA" id="ARBA00004477"/>
    </source>
</evidence>
<sequence length="378" mass="41365">MSGSAYVVMPINISGSPASARRNRPDTERMAAAIQHSVYEQTHPKPPLPPRHEPNGPLKEILAHQDSLYRYISWEDPLRTLTSYLVVLGLLIGAHTLPLTRWALKTGAYTFGGKSLSATSFDKHSRSFGPDTFLSRMRPQPYRKVPDRVLNATLKDIHDFVQYSVVQGQRILFGQDLAKTFAAFFAFTATYWLTMLASPFWLSVAGLTLLYIAPLIISPQAREIAHELAHDTGVLAGDLANTAVDSGKKAIGSGTGSRFTQAAEQSSKARDTVVGVSDRVGTTASNFFGAKGHNERPKDKDSKEHEKGDSGEESNYVVHSKPSRDRAYSVSSIPRATHRAPANIESASRPEAARSADVEDSVGARIPPGRSTLRNRVW</sequence>
<evidence type="ECO:0000256" key="2">
    <source>
        <dbReference type="ARBA" id="ARBA00022692"/>
    </source>
</evidence>
<proteinExistence type="predicted"/>
<organism evidence="9 10">
    <name type="scientific">Cercophora newfieldiana</name>
    <dbReference type="NCBI Taxonomy" id="92897"/>
    <lineage>
        <taxon>Eukaryota</taxon>
        <taxon>Fungi</taxon>
        <taxon>Dikarya</taxon>
        <taxon>Ascomycota</taxon>
        <taxon>Pezizomycotina</taxon>
        <taxon>Sordariomycetes</taxon>
        <taxon>Sordariomycetidae</taxon>
        <taxon>Sordariales</taxon>
        <taxon>Lasiosphaeriaceae</taxon>
        <taxon>Cercophora</taxon>
    </lineage>
</organism>
<evidence type="ECO:0000259" key="8">
    <source>
        <dbReference type="Pfam" id="PF02453"/>
    </source>
</evidence>
<keyword evidence="2 7" id="KW-0812">Transmembrane</keyword>
<protein>
    <recommendedName>
        <fullName evidence="8">Reticulon domain-containing protein</fullName>
    </recommendedName>
</protein>
<evidence type="ECO:0000256" key="5">
    <source>
        <dbReference type="ARBA" id="ARBA00023136"/>
    </source>
</evidence>
<name>A0AA39XUP1_9PEZI</name>
<feature type="domain" description="Reticulon" evidence="8">
    <location>
        <begin position="72"/>
        <end position="226"/>
    </location>
</feature>
<evidence type="ECO:0000313" key="10">
    <source>
        <dbReference type="Proteomes" id="UP001174936"/>
    </source>
</evidence>
<keyword evidence="4 7" id="KW-1133">Transmembrane helix</keyword>
<reference evidence="9" key="1">
    <citation type="submission" date="2023-06" db="EMBL/GenBank/DDBJ databases">
        <title>Genome-scale phylogeny and comparative genomics of the fungal order Sordariales.</title>
        <authorList>
            <consortium name="Lawrence Berkeley National Laboratory"/>
            <person name="Hensen N."/>
            <person name="Bonometti L."/>
            <person name="Westerberg I."/>
            <person name="Brannstrom I.O."/>
            <person name="Guillou S."/>
            <person name="Cros-Aarteil S."/>
            <person name="Calhoun S."/>
            <person name="Haridas S."/>
            <person name="Kuo A."/>
            <person name="Mondo S."/>
            <person name="Pangilinan J."/>
            <person name="Riley R."/>
            <person name="Labutti K."/>
            <person name="Andreopoulos B."/>
            <person name="Lipzen A."/>
            <person name="Chen C."/>
            <person name="Yanf M."/>
            <person name="Daum C."/>
            <person name="Ng V."/>
            <person name="Clum A."/>
            <person name="Steindorff A."/>
            <person name="Ohm R."/>
            <person name="Martin F."/>
            <person name="Silar P."/>
            <person name="Natvig D."/>
            <person name="Lalanne C."/>
            <person name="Gautier V."/>
            <person name="Ament-Velasquez S.L."/>
            <person name="Kruys A."/>
            <person name="Hutchinson M.I."/>
            <person name="Powell A.J."/>
            <person name="Barry K."/>
            <person name="Miller A.N."/>
            <person name="Grigoriev I.V."/>
            <person name="Debuchy R."/>
            <person name="Gladieux P."/>
            <person name="Thoren M.H."/>
            <person name="Johannesson H."/>
        </authorList>
    </citation>
    <scope>NUCLEOTIDE SEQUENCE</scope>
    <source>
        <strain evidence="9">SMH2532-1</strain>
    </source>
</reference>
<evidence type="ECO:0000256" key="7">
    <source>
        <dbReference type="SAM" id="Phobius"/>
    </source>
</evidence>